<evidence type="ECO:0000256" key="2">
    <source>
        <dbReference type="ARBA" id="ARBA00001946"/>
    </source>
</evidence>
<comment type="catalytic activity">
    <reaction evidence="14">
        <text>O-phospho-L-seryl-[protein] + H2O = L-seryl-[protein] + phosphate</text>
        <dbReference type="Rhea" id="RHEA:20629"/>
        <dbReference type="Rhea" id="RHEA-COMP:9863"/>
        <dbReference type="Rhea" id="RHEA-COMP:11604"/>
        <dbReference type="ChEBI" id="CHEBI:15377"/>
        <dbReference type="ChEBI" id="CHEBI:29999"/>
        <dbReference type="ChEBI" id="CHEBI:43474"/>
        <dbReference type="ChEBI" id="CHEBI:83421"/>
        <dbReference type="EC" id="3.1.3.16"/>
    </reaction>
</comment>
<feature type="domain" description="PPM-type phosphatase" evidence="18">
    <location>
        <begin position="55"/>
        <end position="345"/>
    </location>
</feature>
<dbReference type="PROSITE" id="PS01032">
    <property type="entry name" value="PPM_1"/>
    <property type="match status" value="1"/>
</dbReference>
<evidence type="ECO:0000256" key="12">
    <source>
        <dbReference type="ARBA" id="ARBA00023136"/>
    </source>
</evidence>
<keyword evidence="13" id="KW-0464">Manganese</keyword>
<evidence type="ECO:0000256" key="3">
    <source>
        <dbReference type="ARBA" id="ARBA00004167"/>
    </source>
</evidence>
<evidence type="ECO:0000256" key="11">
    <source>
        <dbReference type="ARBA" id="ARBA00022989"/>
    </source>
</evidence>
<evidence type="ECO:0000256" key="4">
    <source>
        <dbReference type="ARBA" id="ARBA00006702"/>
    </source>
</evidence>
<dbReference type="PANTHER" id="PTHR13832">
    <property type="entry name" value="PROTEIN PHOSPHATASE 2C"/>
    <property type="match status" value="1"/>
</dbReference>
<keyword evidence="8 16" id="KW-0378">Hydrolase</keyword>
<dbReference type="PANTHER" id="PTHR13832:SF589">
    <property type="entry name" value="[PYRUVATE DEHYDROGENASE [ACETYL-TRANSFERRING]]-PHOSPHATASE 2, MITOCHONDRIAL"/>
    <property type="match status" value="1"/>
</dbReference>
<keyword evidence="6 17" id="KW-0812">Transmembrane</keyword>
<proteinExistence type="inferred from homology"/>
<dbReference type="GO" id="GO:0004722">
    <property type="term" value="F:protein serine/threonine phosphatase activity"/>
    <property type="evidence" value="ECO:0007669"/>
    <property type="project" value="UniProtKB-EC"/>
</dbReference>
<keyword evidence="12 17" id="KW-0472">Membrane</keyword>
<evidence type="ECO:0000256" key="5">
    <source>
        <dbReference type="ARBA" id="ARBA00013081"/>
    </source>
</evidence>
<dbReference type="GO" id="GO:0016020">
    <property type="term" value="C:membrane"/>
    <property type="evidence" value="ECO:0007669"/>
    <property type="project" value="UniProtKB-SubCell"/>
</dbReference>
<dbReference type="AlphaFoldDB" id="A0A835EK18"/>
<dbReference type="EMBL" id="JACEFO010001880">
    <property type="protein sequence ID" value="KAF8696613.1"/>
    <property type="molecule type" value="Genomic_DNA"/>
</dbReference>
<dbReference type="Pfam" id="PF00481">
    <property type="entry name" value="PP2C"/>
    <property type="match status" value="1"/>
</dbReference>
<comment type="cofactor">
    <cofactor evidence="2">
        <name>Mg(2+)</name>
        <dbReference type="ChEBI" id="CHEBI:18420"/>
    </cofactor>
</comment>
<keyword evidence="7" id="KW-0479">Metal-binding</keyword>
<name>A0A835EK18_9POAL</name>
<evidence type="ECO:0000256" key="17">
    <source>
        <dbReference type="SAM" id="Phobius"/>
    </source>
</evidence>
<evidence type="ECO:0000256" key="7">
    <source>
        <dbReference type="ARBA" id="ARBA00022723"/>
    </source>
</evidence>
<evidence type="ECO:0000313" key="20">
    <source>
        <dbReference type="Proteomes" id="UP000636709"/>
    </source>
</evidence>
<keyword evidence="20" id="KW-1185">Reference proteome</keyword>
<comment type="cofactor">
    <cofactor evidence="1">
        <name>Mn(2+)</name>
        <dbReference type="ChEBI" id="CHEBI:29035"/>
    </cofactor>
</comment>
<dbReference type="FunFam" id="3.60.40.10:FF:000049">
    <property type="entry name" value="Protein phosphatase 2C 57"/>
    <property type="match status" value="1"/>
</dbReference>
<dbReference type="GO" id="GO:0046872">
    <property type="term" value="F:metal ion binding"/>
    <property type="evidence" value="ECO:0007669"/>
    <property type="project" value="UniProtKB-KW"/>
</dbReference>
<reference evidence="19" key="1">
    <citation type="submission" date="2020-07" db="EMBL/GenBank/DDBJ databases">
        <title>Genome sequence and genetic diversity analysis of an under-domesticated orphan crop, white fonio (Digitaria exilis).</title>
        <authorList>
            <person name="Bennetzen J.L."/>
            <person name="Chen S."/>
            <person name="Ma X."/>
            <person name="Wang X."/>
            <person name="Yssel A.E.J."/>
            <person name="Chaluvadi S.R."/>
            <person name="Johnson M."/>
            <person name="Gangashetty P."/>
            <person name="Hamidou F."/>
            <person name="Sanogo M.D."/>
            <person name="Zwaenepoel A."/>
            <person name="Wallace J."/>
            <person name="Van De Peer Y."/>
            <person name="Van Deynze A."/>
        </authorList>
    </citation>
    <scope>NUCLEOTIDE SEQUENCE</scope>
    <source>
        <tissue evidence="19">Leaves</tissue>
    </source>
</reference>
<keyword evidence="11 17" id="KW-1133">Transmembrane helix</keyword>
<evidence type="ECO:0000259" key="18">
    <source>
        <dbReference type="PROSITE" id="PS51746"/>
    </source>
</evidence>
<dbReference type="SUPFAM" id="SSF81606">
    <property type="entry name" value="PP2C-like"/>
    <property type="match status" value="1"/>
</dbReference>
<evidence type="ECO:0000256" key="8">
    <source>
        <dbReference type="ARBA" id="ARBA00022801"/>
    </source>
</evidence>
<dbReference type="SMART" id="SM00332">
    <property type="entry name" value="PP2Cc"/>
    <property type="match status" value="1"/>
</dbReference>
<accession>A0A835EK18</accession>
<protein>
    <recommendedName>
        <fullName evidence="5">protein-serine/threonine phosphatase</fullName>
        <ecNumber evidence="5">3.1.3.16</ecNumber>
    </recommendedName>
</protein>
<sequence length="387" mass="41747">MALLSPRAPRLPPSAFASGAAVGLRCCGRGARCQATAAGGVAAAGPPSSELEAIRWGSANLQGARDEMEDDVVLRTGSLLDGFSFAAVFDGHAGFSAVQFLRDELYKECAAALDGGAVLSTKNLEAITASIQRAFAAVDARLSTWLEQMDKDDDSGATATAIFLRNDVLVVSHIGDSCLQVISRGGRPEALTSSHRPYGNNKTSLEEVKRIRAAGGWIVDGRICGDISVSRAFGDIRFKTRKNEMLVKGVKEGRWTEKFISRIKFKEDIIIASPDVSLIELGPDVEFVLLATDGLWDYIKSSEAITFVRDQLRQHGDVQLACEALGQKALDERSKDNISIVIADLGRTNWKALPVERPNLFLELSQAVATVGFVSIGIWFSSFLILQ</sequence>
<dbReference type="InterPro" id="IPR000222">
    <property type="entry name" value="PP2C_BS"/>
</dbReference>
<comment type="similarity">
    <text evidence="4 16">Belongs to the PP2C family.</text>
</comment>
<evidence type="ECO:0000256" key="6">
    <source>
        <dbReference type="ARBA" id="ARBA00022692"/>
    </source>
</evidence>
<comment type="caution">
    <text evidence="19">The sequence shown here is derived from an EMBL/GenBank/DDBJ whole genome shotgun (WGS) entry which is preliminary data.</text>
</comment>
<dbReference type="EC" id="3.1.3.16" evidence="5"/>
<dbReference type="Gene3D" id="3.60.40.10">
    <property type="entry name" value="PPM-type phosphatase domain"/>
    <property type="match status" value="1"/>
</dbReference>
<evidence type="ECO:0000256" key="1">
    <source>
        <dbReference type="ARBA" id="ARBA00001936"/>
    </source>
</evidence>
<dbReference type="InterPro" id="IPR036457">
    <property type="entry name" value="PPM-type-like_dom_sf"/>
</dbReference>
<dbReference type="OrthoDB" id="10264738at2759"/>
<gene>
    <name evidence="19" type="ORF">HU200_036228</name>
</gene>
<feature type="transmembrane region" description="Helical" evidence="17">
    <location>
        <begin position="367"/>
        <end position="386"/>
    </location>
</feature>
<evidence type="ECO:0000256" key="15">
    <source>
        <dbReference type="ARBA" id="ARBA00048336"/>
    </source>
</evidence>
<evidence type="ECO:0000256" key="13">
    <source>
        <dbReference type="ARBA" id="ARBA00023211"/>
    </source>
</evidence>
<keyword evidence="10 16" id="KW-0904">Protein phosphatase</keyword>
<evidence type="ECO:0000256" key="16">
    <source>
        <dbReference type="RuleBase" id="RU003465"/>
    </source>
</evidence>
<organism evidence="19 20">
    <name type="scientific">Digitaria exilis</name>
    <dbReference type="NCBI Taxonomy" id="1010633"/>
    <lineage>
        <taxon>Eukaryota</taxon>
        <taxon>Viridiplantae</taxon>
        <taxon>Streptophyta</taxon>
        <taxon>Embryophyta</taxon>
        <taxon>Tracheophyta</taxon>
        <taxon>Spermatophyta</taxon>
        <taxon>Magnoliopsida</taxon>
        <taxon>Liliopsida</taxon>
        <taxon>Poales</taxon>
        <taxon>Poaceae</taxon>
        <taxon>PACMAD clade</taxon>
        <taxon>Panicoideae</taxon>
        <taxon>Panicodae</taxon>
        <taxon>Paniceae</taxon>
        <taxon>Anthephorinae</taxon>
        <taxon>Digitaria</taxon>
    </lineage>
</organism>
<evidence type="ECO:0000256" key="9">
    <source>
        <dbReference type="ARBA" id="ARBA00022842"/>
    </source>
</evidence>
<dbReference type="InterPro" id="IPR015655">
    <property type="entry name" value="PP2C"/>
</dbReference>
<dbReference type="CDD" id="cd00143">
    <property type="entry name" value="PP2Cc"/>
    <property type="match status" value="1"/>
</dbReference>
<evidence type="ECO:0000256" key="14">
    <source>
        <dbReference type="ARBA" id="ARBA00047761"/>
    </source>
</evidence>
<evidence type="ECO:0000256" key="10">
    <source>
        <dbReference type="ARBA" id="ARBA00022912"/>
    </source>
</evidence>
<dbReference type="InterPro" id="IPR001932">
    <property type="entry name" value="PPM-type_phosphatase-like_dom"/>
</dbReference>
<dbReference type="Proteomes" id="UP000636709">
    <property type="component" value="Unassembled WGS sequence"/>
</dbReference>
<keyword evidence="9" id="KW-0460">Magnesium</keyword>
<comment type="subcellular location">
    <subcellularLocation>
        <location evidence="3">Membrane</location>
        <topology evidence="3">Single-pass membrane protein</topology>
    </subcellularLocation>
</comment>
<comment type="catalytic activity">
    <reaction evidence="15">
        <text>O-phospho-L-threonyl-[protein] + H2O = L-threonyl-[protein] + phosphate</text>
        <dbReference type="Rhea" id="RHEA:47004"/>
        <dbReference type="Rhea" id="RHEA-COMP:11060"/>
        <dbReference type="Rhea" id="RHEA-COMP:11605"/>
        <dbReference type="ChEBI" id="CHEBI:15377"/>
        <dbReference type="ChEBI" id="CHEBI:30013"/>
        <dbReference type="ChEBI" id="CHEBI:43474"/>
        <dbReference type="ChEBI" id="CHEBI:61977"/>
        <dbReference type="EC" id="3.1.3.16"/>
    </reaction>
</comment>
<evidence type="ECO:0000313" key="19">
    <source>
        <dbReference type="EMBL" id="KAF8696613.1"/>
    </source>
</evidence>
<dbReference type="PROSITE" id="PS51746">
    <property type="entry name" value="PPM_2"/>
    <property type="match status" value="1"/>
</dbReference>